<evidence type="ECO:0000313" key="1">
    <source>
        <dbReference type="EMBL" id="HDD52576.1"/>
    </source>
</evidence>
<accession>A0A7C0Y8G8</accession>
<dbReference type="Proteomes" id="UP000885690">
    <property type="component" value="Unassembled WGS sequence"/>
</dbReference>
<protein>
    <submittedName>
        <fullName evidence="1">Uncharacterized protein</fullName>
    </submittedName>
</protein>
<dbReference type="GO" id="GO:0006260">
    <property type="term" value="P:DNA replication"/>
    <property type="evidence" value="ECO:0007669"/>
    <property type="project" value="InterPro"/>
</dbReference>
<sequence>MQERVMVERRRSERAASSVRVKAVPVEVYSRIVGYYRPVQNWNDGKKEEFKDRKYVKL</sequence>
<reference evidence="1" key="1">
    <citation type="journal article" date="2020" name="mSystems">
        <title>Genome- and Community-Level Interaction Insights into Carbon Utilization and Element Cycling Functions of Hydrothermarchaeota in Hydrothermal Sediment.</title>
        <authorList>
            <person name="Zhou Z."/>
            <person name="Liu Y."/>
            <person name="Xu W."/>
            <person name="Pan J."/>
            <person name="Luo Z.H."/>
            <person name="Li M."/>
        </authorList>
    </citation>
    <scope>NUCLEOTIDE SEQUENCE [LARGE SCALE GENOMIC DNA]</scope>
    <source>
        <strain evidence="1">HyVt-115</strain>
    </source>
</reference>
<dbReference type="EMBL" id="DQWS01000029">
    <property type="protein sequence ID" value="HDD52576.1"/>
    <property type="molecule type" value="Genomic_DNA"/>
</dbReference>
<dbReference type="Pfam" id="PF13597">
    <property type="entry name" value="NRDD"/>
    <property type="match status" value="1"/>
</dbReference>
<dbReference type="AlphaFoldDB" id="A0A7C0Y8G8"/>
<proteinExistence type="predicted"/>
<dbReference type="InterPro" id="IPR012833">
    <property type="entry name" value="NrdD"/>
</dbReference>
<dbReference type="GO" id="GO:0008998">
    <property type="term" value="F:ribonucleoside-triphosphate reductase (thioredoxin) activity"/>
    <property type="evidence" value="ECO:0007669"/>
    <property type="project" value="InterPro"/>
</dbReference>
<name>A0A7C0Y8G8_9BACT</name>
<gene>
    <name evidence="1" type="ORF">ENF32_00715</name>
</gene>
<organism evidence="1">
    <name type="scientific">Thermosulfidibacter takaii</name>
    <dbReference type="NCBI Taxonomy" id="412593"/>
    <lineage>
        <taxon>Bacteria</taxon>
        <taxon>Pseudomonadati</taxon>
        <taxon>Thermosulfidibacterota</taxon>
        <taxon>Thermosulfidibacteria</taxon>
        <taxon>Thermosulfidibacterales</taxon>
        <taxon>Thermosulfidibacteraceae</taxon>
    </lineage>
</organism>
<comment type="caution">
    <text evidence="1">The sequence shown here is derived from an EMBL/GenBank/DDBJ whole genome shotgun (WGS) entry which is preliminary data.</text>
</comment>